<evidence type="ECO:0000313" key="2">
    <source>
        <dbReference type="EMBL" id="KDS91117.1"/>
    </source>
</evidence>
<dbReference type="EMBL" id="JNFH02000020">
    <property type="protein sequence ID" value="KDS91117.1"/>
    <property type="molecule type" value="Genomic_DNA"/>
</dbReference>
<dbReference type="Proteomes" id="UP000053331">
    <property type="component" value="Unassembled WGS sequence"/>
</dbReference>
<dbReference type="OrthoDB" id="9187at2157"/>
<accession>A0A081EUM9</accession>
<dbReference type="InterPro" id="IPR055979">
    <property type="entry name" value="DUF7557"/>
</dbReference>
<protein>
    <submittedName>
        <fullName evidence="2">Sugar metabolism cluster protein</fullName>
    </submittedName>
</protein>
<evidence type="ECO:0000313" key="3">
    <source>
        <dbReference type="Proteomes" id="UP000053331"/>
    </source>
</evidence>
<comment type="caution">
    <text evidence="2">The sequence shown here is derived from an EMBL/GenBank/DDBJ whole genome shotgun (WGS) entry which is preliminary data.</text>
</comment>
<organism evidence="2 3">
    <name type="scientific">Halorubrum saccharovorum</name>
    <dbReference type="NCBI Taxonomy" id="2248"/>
    <lineage>
        <taxon>Archaea</taxon>
        <taxon>Methanobacteriati</taxon>
        <taxon>Methanobacteriota</taxon>
        <taxon>Stenosarchaea group</taxon>
        <taxon>Halobacteria</taxon>
        <taxon>Halobacteriales</taxon>
        <taxon>Haloferacaceae</taxon>
        <taxon>Halorubrum</taxon>
    </lineage>
</organism>
<feature type="region of interest" description="Disordered" evidence="1">
    <location>
        <begin position="63"/>
        <end position="84"/>
    </location>
</feature>
<dbReference type="RefSeq" id="WP_050024415.1">
    <property type="nucleotide sequence ID" value="NZ_JNFH02000020.1"/>
</dbReference>
<gene>
    <name evidence="2" type="ORF">FK85_06095</name>
</gene>
<proteinExistence type="predicted"/>
<keyword evidence="3" id="KW-1185">Reference proteome</keyword>
<evidence type="ECO:0000256" key="1">
    <source>
        <dbReference type="SAM" id="MobiDB-lite"/>
    </source>
</evidence>
<reference evidence="2 3" key="1">
    <citation type="journal article" date="2015" name="Genome Announc.">
        <title>Draft genome sequence of a Halorubrum H3 strain isolated from the burlinskoye salt lake (Altai Krai, Russia).</title>
        <authorList>
            <person name="Rozanov A.S."/>
            <person name="Bryanskaya A.V."/>
            <person name="Malup T.K."/>
            <person name="Kotenko A.V."/>
            <person name="Peltek S.E."/>
        </authorList>
    </citation>
    <scope>NUCLEOTIDE SEQUENCE [LARGE SCALE GENOMIC DNA]</scope>
    <source>
        <strain evidence="2 3">H3</strain>
    </source>
</reference>
<dbReference type="AlphaFoldDB" id="A0A081EUM9"/>
<sequence>MGDTSIRVSRDAKERLDLHKRDDESYDDVILRLASTDKWEGFGVASGDPEASREGMADLRDSMRESMDRAVEQTGDQSHDGRDA</sequence>
<dbReference type="Pfam" id="PF24434">
    <property type="entry name" value="DUF7557"/>
    <property type="match status" value="1"/>
</dbReference>
<name>A0A081EUM9_9EURY</name>